<dbReference type="PROSITE" id="PS51898">
    <property type="entry name" value="TYR_RECOMBINASE"/>
    <property type="match status" value="1"/>
</dbReference>
<dbReference type="PANTHER" id="PTHR30349:SF82">
    <property type="entry name" value="INTEGRASE_RECOMBINASE YOEC-RELATED"/>
    <property type="match status" value="1"/>
</dbReference>
<dbReference type="Proteomes" id="UP001060566">
    <property type="component" value="Unassembled WGS sequence"/>
</dbReference>
<comment type="caution">
    <text evidence="3">The sequence shown here is derived from an EMBL/GenBank/DDBJ whole genome shotgun (WGS) entry which is preliminary data.</text>
</comment>
<dbReference type="InterPro" id="IPR013762">
    <property type="entry name" value="Integrase-like_cat_sf"/>
</dbReference>
<dbReference type="Gene3D" id="1.10.443.10">
    <property type="entry name" value="Intergrase catalytic core"/>
    <property type="match status" value="1"/>
</dbReference>
<dbReference type="SUPFAM" id="SSF56349">
    <property type="entry name" value="DNA breaking-rejoining enzymes"/>
    <property type="match status" value="1"/>
</dbReference>
<keyword evidence="4" id="KW-1185">Reference proteome</keyword>
<protein>
    <submittedName>
        <fullName evidence="3">Tyrosine-type recombinase/integrase</fullName>
    </submittedName>
</protein>
<feature type="domain" description="Tyr recombinase" evidence="2">
    <location>
        <begin position="2"/>
        <end position="178"/>
    </location>
</feature>
<evidence type="ECO:0000256" key="1">
    <source>
        <dbReference type="ARBA" id="ARBA00023172"/>
    </source>
</evidence>
<dbReference type="InterPro" id="IPR011010">
    <property type="entry name" value="DNA_brk_join_enz"/>
</dbReference>
<dbReference type="GeneID" id="301200774"/>
<evidence type="ECO:0000313" key="4">
    <source>
        <dbReference type="Proteomes" id="UP001060566"/>
    </source>
</evidence>
<proteinExistence type="predicted"/>
<sequence length="184" mass="21029">MREVQPIRHKKDINKMKRALHGRNKLLFVLGINLGLRISDLLSLKASHFYNEKNRFHSHIVIVEQKTKKTRKLTISDAVKKEIKDAGITGYSEDYVFPSRKGSKPIGRVQAYRILNEAAERAGLEEVGTHTLRKTFGYHAYKGGVKLSLLQRIFNHASEKTTLHYIGITQDKIDDVYNTVSLSL</sequence>
<dbReference type="Pfam" id="PF00589">
    <property type="entry name" value="Phage_integrase"/>
    <property type="match status" value="1"/>
</dbReference>
<dbReference type="PANTHER" id="PTHR30349">
    <property type="entry name" value="PHAGE INTEGRASE-RELATED"/>
    <property type="match status" value="1"/>
</dbReference>
<organism evidence="3 4">
    <name type="scientific">Bacillus pretiosus</name>
    <dbReference type="NCBI Taxonomy" id="2983392"/>
    <lineage>
        <taxon>Bacteria</taxon>
        <taxon>Bacillati</taxon>
        <taxon>Bacillota</taxon>
        <taxon>Bacilli</taxon>
        <taxon>Bacillales</taxon>
        <taxon>Bacillaceae</taxon>
        <taxon>Bacillus</taxon>
    </lineage>
</organism>
<name>A0ABT3EYL1_9BACI</name>
<dbReference type="InterPro" id="IPR050090">
    <property type="entry name" value="Tyrosine_recombinase_XerCD"/>
</dbReference>
<evidence type="ECO:0000313" key="3">
    <source>
        <dbReference type="EMBL" id="MCW1241913.1"/>
    </source>
</evidence>
<accession>A0ABT3EYL1</accession>
<keyword evidence="1" id="KW-0233">DNA recombination</keyword>
<reference evidence="3" key="1">
    <citation type="submission" date="2022-10" db="EMBL/GenBank/DDBJ databases">
        <title>De novo draft assembly of the Pseudomonas pretiosus genome isolated from the plants rhizorohere.</title>
        <authorList>
            <person name="Robas M."/>
            <person name="Fernandez V.M."/>
            <person name="Provanza A."/>
            <person name="Jimenez P.A."/>
        </authorList>
    </citation>
    <scope>NUCLEOTIDE SEQUENCE</scope>
    <source>
        <strain evidence="3">SAICEU11T</strain>
    </source>
</reference>
<dbReference type="EMBL" id="JAOXJG010000026">
    <property type="protein sequence ID" value="MCW1241913.1"/>
    <property type="molecule type" value="Genomic_DNA"/>
</dbReference>
<dbReference type="RefSeq" id="WP_264462818.1">
    <property type="nucleotide sequence ID" value="NZ_JAOXJG010000026.1"/>
</dbReference>
<gene>
    <name evidence="3" type="ORF">NGM45_23085</name>
</gene>
<evidence type="ECO:0000259" key="2">
    <source>
        <dbReference type="PROSITE" id="PS51898"/>
    </source>
</evidence>
<dbReference type="InterPro" id="IPR002104">
    <property type="entry name" value="Integrase_catalytic"/>
</dbReference>